<dbReference type="Gene3D" id="1.20.120.450">
    <property type="entry name" value="dinb family like domain"/>
    <property type="match status" value="1"/>
</dbReference>
<dbReference type="OrthoDB" id="9811413at2"/>
<dbReference type="STRING" id="872965.SE16_08415"/>
<dbReference type="GO" id="GO:0046872">
    <property type="term" value="F:metal ion binding"/>
    <property type="evidence" value="ECO:0007669"/>
    <property type="project" value="UniProtKB-KW"/>
</dbReference>
<feature type="binding site" evidence="3">
    <location>
        <position position="131"/>
    </location>
    <ligand>
        <name>a divalent metal cation</name>
        <dbReference type="ChEBI" id="CHEBI:60240"/>
    </ligand>
</feature>
<dbReference type="EMBL" id="LGKN01000005">
    <property type="protein sequence ID" value="KPL87639.1"/>
    <property type="molecule type" value="Genomic_DNA"/>
</dbReference>
<organism evidence="4 6">
    <name type="scientific">Ardenticatena maritima</name>
    <dbReference type="NCBI Taxonomy" id="872965"/>
    <lineage>
        <taxon>Bacteria</taxon>
        <taxon>Bacillati</taxon>
        <taxon>Chloroflexota</taxon>
        <taxon>Ardenticatenia</taxon>
        <taxon>Ardenticatenales</taxon>
        <taxon>Ardenticatenaceae</taxon>
        <taxon>Ardenticatena</taxon>
    </lineage>
</organism>
<dbReference type="Proteomes" id="UP000050502">
    <property type="component" value="Unassembled WGS sequence"/>
</dbReference>
<keyword evidence="6" id="KW-1185">Reference proteome</keyword>
<keyword evidence="2 3" id="KW-0479">Metal-binding</keyword>
<evidence type="ECO:0008006" key="8">
    <source>
        <dbReference type="Google" id="ProtNLM"/>
    </source>
</evidence>
<dbReference type="InParanoid" id="A0A0M8K728"/>
<dbReference type="FunCoup" id="A0A0M8K728">
    <property type="interactions" value="32"/>
</dbReference>
<sequence>MKEHLISLYEYGDWVNQRLLKPAADLTQEQFTREVGAGFGSVHLTLAHILGAEELWFARWQGLSPKTMLSPSEAPTISVMRERWAALSEERRAYLVNLSEADLAAIVHWTNMRGQPYALPRWQVILHCANHSTHHRSEVAALLTQLGHEPESTDLLAFYLQRAGWQWEPTGRS</sequence>
<protein>
    <recommendedName>
        <fullName evidence="8">Damage-inducible protein DinB</fullName>
    </recommendedName>
</protein>
<feature type="binding site" evidence="3">
    <location>
        <position position="135"/>
    </location>
    <ligand>
        <name>a divalent metal cation</name>
        <dbReference type="ChEBI" id="CHEBI:60240"/>
    </ligand>
</feature>
<dbReference type="AlphaFoldDB" id="A0A0M8K728"/>
<evidence type="ECO:0000313" key="6">
    <source>
        <dbReference type="Proteomes" id="UP000037784"/>
    </source>
</evidence>
<reference evidence="5 7" key="2">
    <citation type="submission" date="2015-07" db="EMBL/GenBank/DDBJ databases">
        <title>Whole genome sequence of Ardenticatena maritima DSM 23922.</title>
        <authorList>
            <person name="Hemp J."/>
            <person name="Ward L.M."/>
            <person name="Pace L.A."/>
            <person name="Fischer W.W."/>
        </authorList>
    </citation>
    <scope>NUCLEOTIDE SEQUENCE [LARGE SCALE GENOMIC DNA]</scope>
    <source>
        <strain evidence="5 7">110S</strain>
    </source>
</reference>
<dbReference type="InterPro" id="IPR034660">
    <property type="entry name" value="DinB/YfiT-like"/>
</dbReference>
<comment type="caution">
    <text evidence="4">The sequence shown here is derived from an EMBL/GenBank/DDBJ whole genome shotgun (WGS) entry which is preliminary data.</text>
</comment>
<feature type="binding site" evidence="3">
    <location>
        <position position="48"/>
    </location>
    <ligand>
        <name>a divalent metal cation</name>
        <dbReference type="ChEBI" id="CHEBI:60240"/>
    </ligand>
</feature>
<evidence type="ECO:0000256" key="3">
    <source>
        <dbReference type="PIRSR" id="PIRSR607837-1"/>
    </source>
</evidence>
<evidence type="ECO:0000313" key="7">
    <source>
        <dbReference type="Proteomes" id="UP000050502"/>
    </source>
</evidence>
<evidence type="ECO:0000256" key="2">
    <source>
        <dbReference type="ARBA" id="ARBA00022723"/>
    </source>
</evidence>
<proteinExistence type="inferred from homology"/>
<dbReference type="SUPFAM" id="SSF109854">
    <property type="entry name" value="DinB/YfiT-like putative metalloenzymes"/>
    <property type="match status" value="1"/>
</dbReference>
<dbReference type="Proteomes" id="UP000037784">
    <property type="component" value="Unassembled WGS sequence"/>
</dbReference>
<dbReference type="PANTHER" id="PTHR37302:SF3">
    <property type="entry name" value="DAMAGE-INDUCIBLE PROTEIN DINB"/>
    <property type="match status" value="1"/>
</dbReference>
<dbReference type="Pfam" id="PF05163">
    <property type="entry name" value="DinB"/>
    <property type="match status" value="1"/>
</dbReference>
<dbReference type="RefSeq" id="WP_054491608.1">
    <property type="nucleotide sequence ID" value="NZ_BBZA01000004.1"/>
</dbReference>
<dbReference type="PANTHER" id="PTHR37302">
    <property type="entry name" value="SLR1116 PROTEIN"/>
    <property type="match status" value="1"/>
</dbReference>
<dbReference type="InterPro" id="IPR007837">
    <property type="entry name" value="DinB"/>
</dbReference>
<reference evidence="4 6" key="1">
    <citation type="journal article" date="2015" name="Genome Announc.">
        <title>Draft Genome Sequence of a Heterotrophic Facultative Anaerobic Thermophilic Bacterium, Ardenticatena maritima Strain 110ST.</title>
        <authorList>
            <person name="Kawaichi S."/>
            <person name="Yoshida T."/>
            <person name="Sako Y."/>
            <person name="Nakamura R."/>
        </authorList>
    </citation>
    <scope>NUCLEOTIDE SEQUENCE [LARGE SCALE GENOMIC DNA]</scope>
    <source>
        <strain evidence="4 6">110S</strain>
    </source>
</reference>
<dbReference type="EMBL" id="BBZA01000004">
    <property type="protein sequence ID" value="GAP61656.1"/>
    <property type="molecule type" value="Genomic_DNA"/>
</dbReference>
<name>A0A0M8K728_9CHLR</name>
<evidence type="ECO:0000313" key="4">
    <source>
        <dbReference type="EMBL" id="GAP61656.1"/>
    </source>
</evidence>
<accession>A0A0M8K728</accession>
<gene>
    <name evidence="4" type="ORF">ARMA_0079</name>
    <name evidence="5" type="ORF">SE16_08415</name>
</gene>
<evidence type="ECO:0000313" key="5">
    <source>
        <dbReference type="EMBL" id="KPL87639.1"/>
    </source>
</evidence>
<evidence type="ECO:0000256" key="1">
    <source>
        <dbReference type="ARBA" id="ARBA00008635"/>
    </source>
</evidence>
<comment type="similarity">
    <text evidence="1">Belongs to the DinB family.</text>
</comment>
<reference evidence="6" key="3">
    <citation type="submission" date="2015-08" db="EMBL/GenBank/DDBJ databases">
        <title>Draft Genome Sequence of a Heterotrophic Facultative Anaerobic Bacterium Ardenticatena maritima Strain 110S.</title>
        <authorList>
            <person name="Kawaichi S."/>
            <person name="Yoshida T."/>
            <person name="Sako Y."/>
            <person name="Nakamura R."/>
        </authorList>
    </citation>
    <scope>NUCLEOTIDE SEQUENCE [LARGE SCALE GENOMIC DNA]</scope>
    <source>
        <strain evidence="6">110S</strain>
    </source>
</reference>